<evidence type="ECO:0000313" key="5">
    <source>
        <dbReference type="EMBL" id="QTX05182.1"/>
    </source>
</evidence>
<dbReference type="GO" id="GO:0005829">
    <property type="term" value="C:cytosol"/>
    <property type="evidence" value="ECO:0007669"/>
    <property type="project" value="TreeGrafter"/>
</dbReference>
<keyword evidence="1" id="KW-0479">Metal-binding</keyword>
<keyword evidence="6" id="KW-1185">Reference proteome</keyword>
<reference evidence="5" key="1">
    <citation type="submission" date="2021-03" db="EMBL/GenBank/DDBJ databases">
        <title>Agromyces archimandritus sp. nov., isolated from the cockroach Archimandrita tessellata.</title>
        <authorList>
            <person name="Guzman J."/>
            <person name="Ortuzar M."/>
            <person name="Poehlein A."/>
            <person name="Daniel R."/>
            <person name="Trujillo M."/>
            <person name="Vilcinskas A."/>
        </authorList>
    </citation>
    <scope>NUCLEOTIDE SEQUENCE</scope>
    <source>
        <strain evidence="5">G127AT</strain>
    </source>
</reference>
<dbReference type="InterPro" id="IPR023696">
    <property type="entry name" value="Ureohydrolase_dom_sf"/>
</dbReference>
<dbReference type="KEGG" id="aarc:G127AT_02830"/>
<comment type="similarity">
    <text evidence="4">Belongs to the arginase family.</text>
</comment>
<dbReference type="SUPFAM" id="SSF52768">
    <property type="entry name" value="Arginase/deacetylase"/>
    <property type="match status" value="1"/>
</dbReference>
<gene>
    <name evidence="5" type="ORF">G127AT_02830</name>
</gene>
<evidence type="ECO:0000256" key="4">
    <source>
        <dbReference type="PROSITE-ProRule" id="PRU00742"/>
    </source>
</evidence>
<protein>
    <submittedName>
        <fullName evidence="5">Arginase family protein</fullName>
    </submittedName>
</protein>
<name>A0A975IP18_9MICO</name>
<dbReference type="PANTHER" id="PTHR43782">
    <property type="entry name" value="ARGINASE"/>
    <property type="match status" value="1"/>
</dbReference>
<dbReference type="PROSITE" id="PS51409">
    <property type="entry name" value="ARGINASE_2"/>
    <property type="match status" value="1"/>
</dbReference>
<evidence type="ECO:0000256" key="1">
    <source>
        <dbReference type="ARBA" id="ARBA00022723"/>
    </source>
</evidence>
<dbReference type="GO" id="GO:0004053">
    <property type="term" value="F:arginase activity"/>
    <property type="evidence" value="ECO:0007669"/>
    <property type="project" value="TreeGrafter"/>
</dbReference>
<dbReference type="InterPro" id="IPR006035">
    <property type="entry name" value="Ureohydrolase"/>
</dbReference>
<dbReference type="RefSeq" id="WP_210899554.1">
    <property type="nucleotide sequence ID" value="NZ_CP071696.1"/>
</dbReference>
<dbReference type="PRINTS" id="PR00116">
    <property type="entry name" value="ARGINASE"/>
</dbReference>
<evidence type="ECO:0000256" key="2">
    <source>
        <dbReference type="ARBA" id="ARBA00022801"/>
    </source>
</evidence>
<organism evidence="5 6">
    <name type="scientific">Agromyces archimandritae</name>
    <dbReference type="NCBI Taxonomy" id="2781962"/>
    <lineage>
        <taxon>Bacteria</taxon>
        <taxon>Bacillati</taxon>
        <taxon>Actinomycetota</taxon>
        <taxon>Actinomycetes</taxon>
        <taxon>Micrococcales</taxon>
        <taxon>Microbacteriaceae</taxon>
        <taxon>Agromyces</taxon>
    </lineage>
</organism>
<dbReference type="Gene3D" id="3.40.800.10">
    <property type="entry name" value="Ureohydrolase domain"/>
    <property type="match status" value="1"/>
</dbReference>
<dbReference type="Proteomes" id="UP000671914">
    <property type="component" value="Chromosome"/>
</dbReference>
<accession>A0A975IP18</accession>
<keyword evidence="2" id="KW-0378">Hydrolase</keyword>
<dbReference type="PANTHER" id="PTHR43782:SF3">
    <property type="entry name" value="ARGINASE"/>
    <property type="match status" value="1"/>
</dbReference>
<evidence type="ECO:0000256" key="3">
    <source>
        <dbReference type="ARBA" id="ARBA00023211"/>
    </source>
</evidence>
<dbReference type="AlphaFoldDB" id="A0A975IP18"/>
<evidence type="ECO:0000313" key="6">
    <source>
        <dbReference type="Proteomes" id="UP000671914"/>
    </source>
</evidence>
<proteinExistence type="inferred from homology"/>
<dbReference type="EMBL" id="CP071696">
    <property type="protein sequence ID" value="QTX05182.1"/>
    <property type="molecule type" value="Genomic_DNA"/>
</dbReference>
<dbReference type="Pfam" id="PF00491">
    <property type="entry name" value="Arginase"/>
    <property type="match status" value="1"/>
</dbReference>
<keyword evidence="3" id="KW-0464">Manganese</keyword>
<sequence length="282" mass="28528">MPARFIVVPQWQGSGSARAMSHSDGAHAVAGELPRAATQVLDVPVEAGDSLGTGVKRFSALRHVRELVEAALDTVDEPVILIGGDCGAAVGAVAHASRRAGDELVVLWLDAHPDLQTPETSPSGAFGGMTLRAIAGDGADGLALDAETRVPPERLVLGGARSIDEEEARYVGEHGIPLLTVEDLSDPAAAIGAIEAAGAGALYIHVDLDVLDPSALAGLSYPMPFGVDAAPLIALVRALADRFPLAGASIAGFAPGGAGPDSDDLSTILRLIGALTARPAAA</sequence>
<dbReference type="GO" id="GO:0030145">
    <property type="term" value="F:manganese ion binding"/>
    <property type="evidence" value="ECO:0007669"/>
    <property type="project" value="TreeGrafter"/>
</dbReference>
<dbReference type="CDD" id="cd09999">
    <property type="entry name" value="Arginase-like_1"/>
    <property type="match status" value="1"/>
</dbReference>